<gene>
    <name evidence="1" type="ORF">SAMN04489720_2562</name>
</gene>
<dbReference type="PANTHER" id="PTHR37163:SF1">
    <property type="entry name" value="DUF501 DOMAIN-CONTAINING PROTEIN"/>
    <property type="match status" value="1"/>
</dbReference>
<name>A0A1G8FPD7_9MICO</name>
<keyword evidence="2" id="KW-1185">Reference proteome</keyword>
<dbReference type="STRING" id="399736.SAMN04489720_2562"/>
<evidence type="ECO:0000313" key="2">
    <source>
        <dbReference type="Proteomes" id="UP000198822"/>
    </source>
</evidence>
<dbReference type="Proteomes" id="UP000198822">
    <property type="component" value="Chromosome I"/>
</dbReference>
<dbReference type="InterPro" id="IPR007511">
    <property type="entry name" value="DUF501"/>
</dbReference>
<sequence>MIEHATDADIQAMTEQLGRPVRDVIGVSARCGCGKPAVVVTKPRLANGTPFPTFHYLTHPDATIAMSRLEAAGAMVELQERLADPEVAAAYQRAHEAFLAERAEHGDVPEIDGISAGGMPTRVKCLHALLAHSLAAGPGVNPIGDAALAMSDWQPETCTCSRPTAAGEADAVEGAS</sequence>
<evidence type="ECO:0008006" key="3">
    <source>
        <dbReference type="Google" id="ProtNLM"/>
    </source>
</evidence>
<dbReference type="Pfam" id="PF04417">
    <property type="entry name" value="DUF501"/>
    <property type="match status" value="1"/>
</dbReference>
<accession>A0A1G8FPD7</accession>
<dbReference type="PANTHER" id="PTHR37163">
    <property type="entry name" value="CONSERVED PROTEIN"/>
    <property type="match status" value="1"/>
</dbReference>
<dbReference type="EMBL" id="LT629695">
    <property type="protein sequence ID" value="SDH84052.1"/>
    <property type="molecule type" value="Genomic_DNA"/>
</dbReference>
<dbReference type="AlphaFoldDB" id="A0A1G8FPD7"/>
<evidence type="ECO:0000313" key="1">
    <source>
        <dbReference type="EMBL" id="SDH84052.1"/>
    </source>
</evidence>
<organism evidence="1 2">
    <name type="scientific">Agrococcus jejuensis</name>
    <dbReference type="NCBI Taxonomy" id="399736"/>
    <lineage>
        <taxon>Bacteria</taxon>
        <taxon>Bacillati</taxon>
        <taxon>Actinomycetota</taxon>
        <taxon>Actinomycetes</taxon>
        <taxon>Micrococcales</taxon>
        <taxon>Microbacteriaceae</taxon>
        <taxon>Agrococcus</taxon>
    </lineage>
</organism>
<protein>
    <recommendedName>
        <fullName evidence="3">Septum formation initiator family protein</fullName>
    </recommendedName>
</protein>
<proteinExistence type="predicted"/>
<reference evidence="2" key="1">
    <citation type="submission" date="2016-10" db="EMBL/GenBank/DDBJ databases">
        <authorList>
            <person name="Varghese N."/>
            <person name="Submissions S."/>
        </authorList>
    </citation>
    <scope>NUCLEOTIDE SEQUENCE [LARGE SCALE GENOMIC DNA]</scope>
    <source>
        <strain evidence="2">DSM 22002</strain>
    </source>
</reference>